<protein>
    <submittedName>
        <fullName evidence="1">Uncharacterized protein</fullName>
    </submittedName>
</protein>
<dbReference type="EMBL" id="JH816099">
    <property type="protein sequence ID" value="EKC37309.1"/>
    <property type="molecule type" value="Genomic_DNA"/>
</dbReference>
<reference evidence="1" key="1">
    <citation type="journal article" date="2012" name="Nature">
        <title>The oyster genome reveals stress adaptation and complexity of shell formation.</title>
        <authorList>
            <person name="Zhang G."/>
            <person name="Fang X."/>
            <person name="Guo X."/>
            <person name="Li L."/>
            <person name="Luo R."/>
            <person name="Xu F."/>
            <person name="Yang P."/>
            <person name="Zhang L."/>
            <person name="Wang X."/>
            <person name="Qi H."/>
            <person name="Xiong Z."/>
            <person name="Que H."/>
            <person name="Xie Y."/>
            <person name="Holland P.W."/>
            <person name="Paps J."/>
            <person name="Zhu Y."/>
            <person name="Wu F."/>
            <person name="Chen Y."/>
            <person name="Wang J."/>
            <person name="Peng C."/>
            <person name="Meng J."/>
            <person name="Yang L."/>
            <person name="Liu J."/>
            <person name="Wen B."/>
            <person name="Zhang N."/>
            <person name="Huang Z."/>
            <person name="Zhu Q."/>
            <person name="Feng Y."/>
            <person name="Mount A."/>
            <person name="Hedgecock D."/>
            <person name="Xu Z."/>
            <person name="Liu Y."/>
            <person name="Domazet-Loso T."/>
            <person name="Du Y."/>
            <person name="Sun X."/>
            <person name="Zhang S."/>
            <person name="Liu B."/>
            <person name="Cheng P."/>
            <person name="Jiang X."/>
            <person name="Li J."/>
            <person name="Fan D."/>
            <person name="Wang W."/>
            <person name="Fu W."/>
            <person name="Wang T."/>
            <person name="Wang B."/>
            <person name="Zhang J."/>
            <person name="Peng Z."/>
            <person name="Li Y."/>
            <person name="Li N."/>
            <person name="Wang J."/>
            <person name="Chen M."/>
            <person name="He Y."/>
            <person name="Tan F."/>
            <person name="Song X."/>
            <person name="Zheng Q."/>
            <person name="Huang R."/>
            <person name="Yang H."/>
            <person name="Du X."/>
            <person name="Chen L."/>
            <person name="Yang M."/>
            <person name="Gaffney P.M."/>
            <person name="Wang S."/>
            <person name="Luo L."/>
            <person name="She Z."/>
            <person name="Ming Y."/>
            <person name="Huang W."/>
            <person name="Zhang S."/>
            <person name="Huang B."/>
            <person name="Zhang Y."/>
            <person name="Qu T."/>
            <person name="Ni P."/>
            <person name="Miao G."/>
            <person name="Wang J."/>
            <person name="Wang Q."/>
            <person name="Steinberg C.E."/>
            <person name="Wang H."/>
            <person name="Li N."/>
            <person name="Qian L."/>
            <person name="Zhang G."/>
            <person name="Li Y."/>
            <person name="Yang H."/>
            <person name="Liu X."/>
            <person name="Wang J."/>
            <person name="Yin Y."/>
            <person name="Wang J."/>
        </authorList>
    </citation>
    <scope>NUCLEOTIDE SEQUENCE [LARGE SCALE GENOMIC DNA]</scope>
    <source>
        <strain evidence="1">05x7-T-G4-1.051#20</strain>
    </source>
</reference>
<name>K1R1C8_MAGGI</name>
<proteinExistence type="predicted"/>
<accession>K1R1C8</accession>
<gene>
    <name evidence="1" type="ORF">CGI_10020651</name>
</gene>
<organism evidence="1">
    <name type="scientific">Magallana gigas</name>
    <name type="common">Pacific oyster</name>
    <name type="synonym">Crassostrea gigas</name>
    <dbReference type="NCBI Taxonomy" id="29159"/>
    <lineage>
        <taxon>Eukaryota</taxon>
        <taxon>Metazoa</taxon>
        <taxon>Spiralia</taxon>
        <taxon>Lophotrochozoa</taxon>
        <taxon>Mollusca</taxon>
        <taxon>Bivalvia</taxon>
        <taxon>Autobranchia</taxon>
        <taxon>Pteriomorphia</taxon>
        <taxon>Ostreida</taxon>
        <taxon>Ostreoidea</taxon>
        <taxon>Ostreidae</taxon>
        <taxon>Magallana</taxon>
    </lineage>
</organism>
<sequence length="129" mass="14127">MTTLILTMVLFICNMTGKIECQGDIKAFNLKEKSEKSSKPCDIRQDNIRNSRLKTTVQLPAQSAMKGNYTPWIAYRDNPQGGPLAGLCLICSKSSSNTITIGDTECDTNATGVCVDLSSDYVDFSDNVF</sequence>
<dbReference type="AlphaFoldDB" id="K1R1C8"/>
<evidence type="ECO:0000313" key="1">
    <source>
        <dbReference type="EMBL" id="EKC37309.1"/>
    </source>
</evidence>
<dbReference type="InParanoid" id="K1R1C8"/>
<dbReference type="HOGENOM" id="CLU_1950874_0_0_1"/>